<protein>
    <submittedName>
        <fullName evidence="3">6-hydroxymethylpterin diphosphokinase MptE-like protein</fullName>
    </submittedName>
</protein>
<dbReference type="Proteomes" id="UP001597102">
    <property type="component" value="Unassembled WGS sequence"/>
</dbReference>
<evidence type="ECO:0000256" key="1">
    <source>
        <dbReference type="SAM" id="Phobius"/>
    </source>
</evidence>
<dbReference type="Pfam" id="PF01973">
    <property type="entry name" value="MptE-like"/>
    <property type="match status" value="1"/>
</dbReference>
<organism evidence="3 4">
    <name type="scientific">Methyloligella solikamskensis</name>
    <dbReference type="NCBI Taxonomy" id="1177756"/>
    <lineage>
        <taxon>Bacteria</taxon>
        <taxon>Pseudomonadati</taxon>
        <taxon>Pseudomonadota</taxon>
        <taxon>Alphaproteobacteria</taxon>
        <taxon>Hyphomicrobiales</taxon>
        <taxon>Hyphomicrobiaceae</taxon>
        <taxon>Methyloligella</taxon>
    </lineage>
</organism>
<evidence type="ECO:0000313" key="4">
    <source>
        <dbReference type="Proteomes" id="UP001597102"/>
    </source>
</evidence>
<keyword evidence="1" id="KW-0812">Transmembrane</keyword>
<feature type="transmembrane region" description="Helical" evidence="1">
    <location>
        <begin position="923"/>
        <end position="942"/>
    </location>
</feature>
<keyword evidence="1" id="KW-0472">Membrane</keyword>
<keyword evidence="4" id="KW-1185">Reference proteome</keyword>
<dbReference type="InterPro" id="IPR002826">
    <property type="entry name" value="MptE-like"/>
</dbReference>
<reference evidence="4" key="1">
    <citation type="journal article" date="2019" name="Int. J. Syst. Evol. Microbiol.">
        <title>The Global Catalogue of Microorganisms (GCM) 10K type strain sequencing project: providing services to taxonomists for standard genome sequencing and annotation.</title>
        <authorList>
            <consortium name="The Broad Institute Genomics Platform"/>
            <consortium name="The Broad Institute Genome Sequencing Center for Infectious Disease"/>
            <person name="Wu L."/>
            <person name="Ma J."/>
        </authorList>
    </citation>
    <scope>NUCLEOTIDE SEQUENCE [LARGE SCALE GENOMIC DNA]</scope>
    <source>
        <strain evidence="4">CCUG 61697</strain>
    </source>
</reference>
<dbReference type="Gene3D" id="3.90.1480.10">
    <property type="entry name" value="Alpha-2,3-sialyltransferase"/>
    <property type="match status" value="1"/>
</dbReference>
<evidence type="ECO:0000313" key="3">
    <source>
        <dbReference type="EMBL" id="MFD0987439.1"/>
    </source>
</evidence>
<keyword evidence="1" id="KW-1133">Transmembrane helix</keyword>
<feature type="transmembrane region" description="Helical" evidence="1">
    <location>
        <begin position="948"/>
        <end position="969"/>
    </location>
</feature>
<sequence length="993" mass="110703">MFESVKQVVTDWRNQREYIATVRTLPTQDEIFLPTERLSPRQRLDGIRRVSAIYDQLDTVYRDKLRALREQYKGTKRCFVIGNGPSLNRTDLSVLKDEVTFAVNGFFLKTRDLDWLPTFYVVEDHLVAEDRCEWINAFEGPTKLFPAYLGYCLDEADDTIFFNHQGRVSFPHGFDFSTDAAEITYTGCTVTFTSLQLAAYLGFEEIYLIGVDASYDIPKDAQNSTAYKVGVLDMKSDDPNHFNPDYFGKGFRWHDPQVDQMLGAYEEAKRITDDLGQTIYNATVGGMLEVFPRRDYVDLFDDVKSPEEMDALDAEAEEADAESAADEAFAEQAPRLLVFDITRCGDGTATGEVKANLLAGWPSDRLLQVYNHNGREVGLADGLDPDTGRQASAEEVRRAIAAFRPDLILYRPVPDVPHLHAVAMESIDRYRVPLVTWIMDDWPSRVKNDDPAQYEILDADFCELLDQSAMRLSICDAMSEAFEARYGHSFQAFANGIDPTEWPRPRTRPPGPLTIRHVGSLADNMRAASVLQVAEAVEQLAEEGLPVRFEIKTRAGWANKVGRYFNVFGHTRLITDEMSAAEYREWLRDCDVSLVAYNFDGESLDYVRYSMANKLPECLASGTVVFAFGPRGIATMDYIAESDAAVVVDENDIEAVKSALRDLADDPFLRFDYAERAQSVAFSRHRLANLRQGLREVMLTAASSATRPMPREIMAEVDEKAVLDKLLAGDSRDVVSIAGRDEALGYLQKRAGEAQMPAGVIVGGGHANPLGREDVKALRDAFADAGYAVYLSEWHPQEGARPAAWRQVHEAVHGMPGMLEASGTVRLLAFAGDPGLKAVETAFASQLRFAQERMLYSVAPPKPRPATSTVAPVRTRRTTSAPAVWDDSSAGTRLYDAWYRLTDRVFAFIGWLREAMRIYPAPFMIMGAVLLVPLIAAFIPAFEPYGGVLLLSALLLFLAGLGGLAAFFYGRRMAALPSGFDSALNTVRSKFKR</sequence>
<dbReference type="EMBL" id="JBHTJO010000001">
    <property type="protein sequence ID" value="MFD0987439.1"/>
    <property type="molecule type" value="Genomic_DNA"/>
</dbReference>
<comment type="caution">
    <text evidence="3">The sequence shown here is derived from an EMBL/GenBank/DDBJ whole genome shotgun (WGS) entry which is preliminary data.</text>
</comment>
<dbReference type="Gene3D" id="3.40.50.2000">
    <property type="entry name" value="Glycogen Phosphorylase B"/>
    <property type="match status" value="2"/>
</dbReference>
<gene>
    <name evidence="3" type="ORF">ACFQ2F_10065</name>
</gene>
<feature type="domain" description="6-hydroxymethylpterin diphosphokinase MptE-like" evidence="2">
    <location>
        <begin position="53"/>
        <end position="216"/>
    </location>
</feature>
<dbReference type="SUPFAM" id="SSF53756">
    <property type="entry name" value="UDP-Glycosyltransferase/glycogen phosphorylase"/>
    <property type="match status" value="1"/>
</dbReference>
<name>A0ABW3JAX5_9HYPH</name>
<proteinExistence type="predicted"/>
<accession>A0ABW3JAX5</accession>
<dbReference type="RefSeq" id="WP_379089421.1">
    <property type="nucleotide sequence ID" value="NZ_JBHTJO010000001.1"/>
</dbReference>
<evidence type="ECO:0000259" key="2">
    <source>
        <dbReference type="Pfam" id="PF01973"/>
    </source>
</evidence>